<sequence length="144" mass="16395">MKCVNLYRITILLFALCAVSCVDREIVRITSPKAGATLKFGQPIDVTWELPQDLGFMNFTAELWSLNTIQAGSSRKIATIGHTDSSKAQRQRFKIRWNVPTFTTEMKTGYFIAVYGNVLNKGPVFSWVYPWDNVYYGLVNVRFA</sequence>
<proteinExistence type="predicted"/>
<dbReference type="EMBL" id="MCFE01000427">
    <property type="protein sequence ID" value="ORX89692.1"/>
    <property type="molecule type" value="Genomic_DNA"/>
</dbReference>
<feature type="chain" id="PRO_5012169175" evidence="1">
    <location>
        <begin position="25"/>
        <end position="144"/>
    </location>
</feature>
<name>A0A1Y1XV99_9FUNG</name>
<dbReference type="AlphaFoldDB" id="A0A1Y1XV99"/>
<protein>
    <submittedName>
        <fullName evidence="2">Uncharacterized protein</fullName>
    </submittedName>
</protein>
<comment type="caution">
    <text evidence="2">The sequence shown here is derived from an EMBL/GenBank/DDBJ whole genome shotgun (WGS) entry which is preliminary data.</text>
</comment>
<evidence type="ECO:0000313" key="3">
    <source>
        <dbReference type="Proteomes" id="UP000193498"/>
    </source>
</evidence>
<dbReference type="Proteomes" id="UP000193498">
    <property type="component" value="Unassembled WGS sequence"/>
</dbReference>
<reference evidence="2 3" key="1">
    <citation type="submission" date="2016-07" db="EMBL/GenBank/DDBJ databases">
        <title>Pervasive Adenine N6-methylation of Active Genes in Fungi.</title>
        <authorList>
            <consortium name="DOE Joint Genome Institute"/>
            <person name="Mondo S.J."/>
            <person name="Dannebaum R.O."/>
            <person name="Kuo R.C."/>
            <person name="Labutti K."/>
            <person name="Haridas S."/>
            <person name="Kuo A."/>
            <person name="Salamov A."/>
            <person name="Ahrendt S.R."/>
            <person name="Lipzen A."/>
            <person name="Sullivan W."/>
            <person name="Andreopoulos W.B."/>
            <person name="Clum A."/>
            <person name="Lindquist E."/>
            <person name="Daum C."/>
            <person name="Ramamoorthy G.K."/>
            <person name="Gryganskyi A."/>
            <person name="Culley D."/>
            <person name="Magnuson J.K."/>
            <person name="James T.Y."/>
            <person name="O'Malley M.A."/>
            <person name="Stajich J.E."/>
            <person name="Spatafora J.W."/>
            <person name="Visel A."/>
            <person name="Grigoriev I.V."/>
        </authorList>
    </citation>
    <scope>NUCLEOTIDE SEQUENCE [LARGE SCALE GENOMIC DNA]</scope>
    <source>
        <strain evidence="2 3">CBS 931.73</strain>
    </source>
</reference>
<dbReference type="InParanoid" id="A0A1Y1XV99"/>
<gene>
    <name evidence="2" type="ORF">K493DRAFT_357795</name>
</gene>
<evidence type="ECO:0000256" key="1">
    <source>
        <dbReference type="SAM" id="SignalP"/>
    </source>
</evidence>
<organism evidence="2 3">
    <name type="scientific">Basidiobolus meristosporus CBS 931.73</name>
    <dbReference type="NCBI Taxonomy" id="1314790"/>
    <lineage>
        <taxon>Eukaryota</taxon>
        <taxon>Fungi</taxon>
        <taxon>Fungi incertae sedis</taxon>
        <taxon>Zoopagomycota</taxon>
        <taxon>Entomophthoromycotina</taxon>
        <taxon>Basidiobolomycetes</taxon>
        <taxon>Basidiobolales</taxon>
        <taxon>Basidiobolaceae</taxon>
        <taxon>Basidiobolus</taxon>
    </lineage>
</organism>
<accession>A0A1Y1XV99</accession>
<feature type="signal peptide" evidence="1">
    <location>
        <begin position="1"/>
        <end position="24"/>
    </location>
</feature>
<keyword evidence="1" id="KW-0732">Signal</keyword>
<evidence type="ECO:0000313" key="2">
    <source>
        <dbReference type="EMBL" id="ORX89692.1"/>
    </source>
</evidence>
<keyword evidence="3" id="KW-1185">Reference proteome</keyword>